<evidence type="ECO:0000256" key="3">
    <source>
        <dbReference type="ARBA" id="ARBA00023315"/>
    </source>
</evidence>
<comment type="similarity">
    <text evidence="1">Belongs to the diacylglycerol acyltransferase family.</text>
</comment>
<evidence type="ECO:0000256" key="4">
    <source>
        <dbReference type="SAM" id="Phobius"/>
    </source>
</evidence>
<reference evidence="5" key="1">
    <citation type="submission" date="2018-05" db="EMBL/GenBank/DDBJ databases">
        <title>Draft genome of Mucuna pruriens seed.</title>
        <authorList>
            <person name="Nnadi N.E."/>
            <person name="Vos R."/>
            <person name="Hasami M.H."/>
            <person name="Devisetty U.K."/>
            <person name="Aguiy J.C."/>
        </authorList>
    </citation>
    <scope>NUCLEOTIDE SEQUENCE [LARGE SCALE GENOMIC DNA]</scope>
    <source>
        <strain evidence="5">JCA_2017</strain>
    </source>
</reference>
<evidence type="ECO:0000256" key="2">
    <source>
        <dbReference type="ARBA" id="ARBA00022679"/>
    </source>
</evidence>
<proteinExistence type="inferred from homology"/>
<keyword evidence="4" id="KW-0472">Membrane</keyword>
<keyword evidence="6" id="KW-1185">Reference proteome</keyword>
<organism evidence="5 6">
    <name type="scientific">Mucuna pruriens</name>
    <name type="common">Velvet bean</name>
    <name type="synonym">Dolichos pruriens</name>
    <dbReference type="NCBI Taxonomy" id="157652"/>
    <lineage>
        <taxon>Eukaryota</taxon>
        <taxon>Viridiplantae</taxon>
        <taxon>Streptophyta</taxon>
        <taxon>Embryophyta</taxon>
        <taxon>Tracheophyta</taxon>
        <taxon>Spermatophyta</taxon>
        <taxon>Magnoliopsida</taxon>
        <taxon>eudicotyledons</taxon>
        <taxon>Gunneridae</taxon>
        <taxon>Pentapetalae</taxon>
        <taxon>rosids</taxon>
        <taxon>fabids</taxon>
        <taxon>Fabales</taxon>
        <taxon>Fabaceae</taxon>
        <taxon>Papilionoideae</taxon>
        <taxon>50 kb inversion clade</taxon>
        <taxon>NPAAA clade</taxon>
        <taxon>indigoferoid/millettioid clade</taxon>
        <taxon>Phaseoleae</taxon>
        <taxon>Mucuna</taxon>
    </lineage>
</organism>
<keyword evidence="3" id="KW-0012">Acyltransferase</keyword>
<dbReference type="GO" id="GO:0019432">
    <property type="term" value="P:triglyceride biosynthetic process"/>
    <property type="evidence" value="ECO:0007669"/>
    <property type="project" value="UniProtKB-ARBA"/>
</dbReference>
<dbReference type="AlphaFoldDB" id="A0A371ESH2"/>
<feature type="transmembrane region" description="Helical" evidence="4">
    <location>
        <begin position="51"/>
        <end position="84"/>
    </location>
</feature>
<keyword evidence="4" id="KW-0812">Transmembrane</keyword>
<keyword evidence="4" id="KW-1133">Transmembrane helix</keyword>
<dbReference type="EMBL" id="QJKJ01012307">
    <property type="protein sequence ID" value="RDX69001.1"/>
    <property type="molecule type" value="Genomic_DNA"/>
</dbReference>
<name>A0A371ESH2_MUCPR</name>
<dbReference type="Pfam" id="PF03982">
    <property type="entry name" value="DAGAT"/>
    <property type="match status" value="1"/>
</dbReference>
<evidence type="ECO:0000256" key="1">
    <source>
        <dbReference type="ARBA" id="ARBA00005420"/>
    </source>
</evidence>
<protein>
    <submittedName>
        <fullName evidence="5">Diacylglycerol O-acyltransferase 2D</fullName>
    </submittedName>
</protein>
<evidence type="ECO:0000313" key="6">
    <source>
        <dbReference type="Proteomes" id="UP000257109"/>
    </source>
</evidence>
<dbReference type="STRING" id="157652.A0A371ESH2"/>
<feature type="transmembrane region" description="Helical" evidence="4">
    <location>
        <begin position="21"/>
        <end position="45"/>
    </location>
</feature>
<dbReference type="GO" id="GO:0004144">
    <property type="term" value="F:diacylglycerol O-acyltransferase activity"/>
    <property type="evidence" value="ECO:0007669"/>
    <property type="project" value="UniProtKB-ARBA"/>
</dbReference>
<evidence type="ECO:0000313" key="5">
    <source>
        <dbReference type="EMBL" id="RDX69001.1"/>
    </source>
</evidence>
<gene>
    <name evidence="5" type="primary">DGAT2D</name>
    <name evidence="5" type="ORF">CR513_51940</name>
</gene>
<dbReference type="InterPro" id="IPR007130">
    <property type="entry name" value="DAGAT"/>
</dbReference>
<dbReference type="Proteomes" id="UP000257109">
    <property type="component" value="Unassembled WGS sequence"/>
</dbReference>
<dbReference type="OrthoDB" id="264532at2759"/>
<keyword evidence="2" id="KW-0808">Transferase</keyword>
<accession>A0A371ESH2</accession>
<comment type="caution">
    <text evidence="5">The sequence shown here is derived from an EMBL/GenBank/DDBJ whole genome shotgun (WGS) entry which is preliminary data.</text>
</comment>
<feature type="non-terminal residue" evidence="5">
    <location>
        <position position="1"/>
    </location>
</feature>
<sequence>MEKVFKGVEEFSESRNMFKKVLALVLYLGAIHFNLALIIFATFFLPLSKALMLVLINCLFFIFMFRFCNLFIMVFGFLLVFIMIPVNENSMFGRKLSKYICKHICSYFPITLHIEEAKAFRPNHAYAL</sequence>